<proteinExistence type="predicted"/>
<sequence length="372" mass="39716">SPVQSMMLLSNSWFHNYECFRICFCGLSSSSPAIRCLVAMALATALATRASSAQQVSGGLTTLPSSEDRSGPLSAVTEVTDMHRQMQLDRRIWRELNASAGAARELKRLKPAERTFGRALQLCLSQEPDMFCAWFAVTHRPAGLGADGIVRLTCFNELQHTCNRVSSKNRGRHTQCRPACAPCRSLPTAADASESGAAGLVSDSLACPGCSQKCFCTCDFIQGSNSSYQLSSAYYPCHQLCSGDAKCPSEADESPANCDDYAATAPNFLFYVVVLGCIGGVAALCSLPFVLPKVRKYCCRGPSERELDGGATTAVSRPAAQHQHHHQRHQHHKARPSAGGPETDQKQTEAVAFLPPQEAAAAADADGAAAKA</sequence>
<name>A0A267H8J4_9PLAT</name>
<protein>
    <submittedName>
        <fullName evidence="3">Uncharacterized protein</fullName>
    </submittedName>
</protein>
<dbReference type="EMBL" id="NIVC01000006">
    <property type="protein sequence ID" value="PAA94603.1"/>
    <property type="molecule type" value="Genomic_DNA"/>
</dbReference>
<keyword evidence="2" id="KW-1133">Transmembrane helix</keyword>
<evidence type="ECO:0000313" key="4">
    <source>
        <dbReference type="Proteomes" id="UP000215902"/>
    </source>
</evidence>
<dbReference type="AlphaFoldDB" id="A0A267H8J4"/>
<evidence type="ECO:0000313" key="3">
    <source>
        <dbReference type="EMBL" id="PAA94603.1"/>
    </source>
</evidence>
<feature type="compositionally biased region" description="Low complexity" evidence="1">
    <location>
        <begin position="359"/>
        <end position="372"/>
    </location>
</feature>
<keyword evidence="2" id="KW-0472">Membrane</keyword>
<organism evidence="3 4">
    <name type="scientific">Macrostomum lignano</name>
    <dbReference type="NCBI Taxonomy" id="282301"/>
    <lineage>
        <taxon>Eukaryota</taxon>
        <taxon>Metazoa</taxon>
        <taxon>Spiralia</taxon>
        <taxon>Lophotrochozoa</taxon>
        <taxon>Platyhelminthes</taxon>
        <taxon>Rhabditophora</taxon>
        <taxon>Macrostomorpha</taxon>
        <taxon>Macrostomida</taxon>
        <taxon>Macrostomidae</taxon>
        <taxon>Macrostomum</taxon>
    </lineage>
</organism>
<feature type="transmembrane region" description="Helical" evidence="2">
    <location>
        <begin position="268"/>
        <end position="291"/>
    </location>
</feature>
<gene>
    <name evidence="3" type="ORF">BOX15_Mlig033271g2</name>
</gene>
<comment type="caution">
    <text evidence="3">The sequence shown here is derived from an EMBL/GenBank/DDBJ whole genome shotgun (WGS) entry which is preliminary data.</text>
</comment>
<dbReference type="Proteomes" id="UP000215902">
    <property type="component" value="Unassembled WGS sequence"/>
</dbReference>
<keyword evidence="2" id="KW-0812">Transmembrane</keyword>
<accession>A0A267H8J4</accession>
<evidence type="ECO:0000256" key="2">
    <source>
        <dbReference type="SAM" id="Phobius"/>
    </source>
</evidence>
<feature type="region of interest" description="Disordered" evidence="1">
    <location>
        <begin position="307"/>
        <end position="372"/>
    </location>
</feature>
<keyword evidence="4" id="KW-1185">Reference proteome</keyword>
<feature type="compositionally biased region" description="Basic residues" evidence="1">
    <location>
        <begin position="322"/>
        <end position="335"/>
    </location>
</feature>
<reference evidence="3 4" key="1">
    <citation type="submission" date="2017-06" db="EMBL/GenBank/DDBJ databases">
        <title>A platform for efficient transgenesis in Macrostomum lignano, a flatworm model organism for stem cell research.</title>
        <authorList>
            <person name="Berezikov E."/>
        </authorList>
    </citation>
    <scope>NUCLEOTIDE SEQUENCE [LARGE SCALE GENOMIC DNA]</scope>
    <source>
        <strain evidence="3">DV1</strain>
        <tissue evidence="3">Whole organism</tissue>
    </source>
</reference>
<evidence type="ECO:0000256" key="1">
    <source>
        <dbReference type="SAM" id="MobiDB-lite"/>
    </source>
</evidence>
<feature type="non-terminal residue" evidence="3">
    <location>
        <position position="1"/>
    </location>
</feature>